<evidence type="ECO:0000256" key="8">
    <source>
        <dbReference type="ARBA" id="ARBA00023229"/>
    </source>
</evidence>
<dbReference type="Proteomes" id="UP000010296">
    <property type="component" value="Unassembled WGS sequence"/>
</dbReference>
<dbReference type="PANTHER" id="PTHR43281">
    <property type="entry name" value="FARNESYL DIPHOSPHATE SYNTHASE"/>
    <property type="match status" value="1"/>
</dbReference>
<keyword evidence="7" id="KW-0460">Magnesium</keyword>
<dbReference type="PANTHER" id="PTHR43281:SF1">
    <property type="entry name" value="FARNESYL DIPHOSPHATE SYNTHASE"/>
    <property type="match status" value="1"/>
</dbReference>
<dbReference type="SFLD" id="SFLDS00005">
    <property type="entry name" value="Isoprenoid_Synthase_Type_I"/>
    <property type="match status" value="1"/>
</dbReference>
<keyword evidence="8" id="KW-0414">Isoprene biosynthesis</keyword>
<dbReference type="FunFam" id="1.10.600.10:FF:000001">
    <property type="entry name" value="Geranylgeranyl diphosphate synthase"/>
    <property type="match status" value="1"/>
</dbReference>
<comment type="cofactor">
    <cofactor evidence="1">
        <name>Mg(2+)</name>
        <dbReference type="ChEBI" id="CHEBI:18420"/>
    </cofactor>
</comment>
<dbReference type="InterPro" id="IPR033749">
    <property type="entry name" value="Polyprenyl_synt_CS"/>
</dbReference>
<evidence type="ECO:0000256" key="6">
    <source>
        <dbReference type="ARBA" id="ARBA00022723"/>
    </source>
</evidence>
<comment type="caution">
    <text evidence="13">The sequence shown here is derived from an EMBL/GenBank/DDBJ whole genome shotgun (WGS) entry which is preliminary data.</text>
</comment>
<dbReference type="GO" id="GO:0046872">
    <property type="term" value="F:metal ion binding"/>
    <property type="evidence" value="ECO:0007669"/>
    <property type="project" value="UniProtKB-KW"/>
</dbReference>
<dbReference type="PROSITE" id="PS00723">
    <property type="entry name" value="POLYPRENYL_SYNTHASE_1"/>
    <property type="match status" value="1"/>
</dbReference>
<evidence type="ECO:0000256" key="2">
    <source>
        <dbReference type="ARBA" id="ARBA00006706"/>
    </source>
</evidence>
<dbReference type="SUPFAM" id="SSF48576">
    <property type="entry name" value="Terpenoid synthases"/>
    <property type="match status" value="1"/>
</dbReference>
<dbReference type="InterPro" id="IPR000092">
    <property type="entry name" value="Polyprenyl_synt"/>
</dbReference>
<dbReference type="GO" id="GO:0004337">
    <property type="term" value="F:(2E,6E)-farnesyl diphosphate synthase activity"/>
    <property type="evidence" value="ECO:0007669"/>
    <property type="project" value="UniProtKB-EC"/>
</dbReference>
<accession>E6LCK7</accession>
<dbReference type="OrthoDB" id="9805316at2"/>
<organism evidence="13 14">
    <name type="scientific">Enterococcus italicus (strain DSM 15952 / CCUG 50447 / LMG 22039 / TP 1.5)</name>
    <dbReference type="NCBI Taxonomy" id="888064"/>
    <lineage>
        <taxon>Bacteria</taxon>
        <taxon>Bacillati</taxon>
        <taxon>Bacillota</taxon>
        <taxon>Bacilli</taxon>
        <taxon>Lactobacillales</taxon>
        <taxon>Enterococcaceae</taxon>
        <taxon>Enterococcus</taxon>
    </lineage>
</organism>
<evidence type="ECO:0000256" key="1">
    <source>
        <dbReference type="ARBA" id="ARBA00001946"/>
    </source>
</evidence>
<dbReference type="STRING" id="888064.HMPREF9088_0097"/>
<dbReference type="HOGENOM" id="CLU_014015_0_1_9"/>
<evidence type="ECO:0000256" key="7">
    <source>
        <dbReference type="ARBA" id="ARBA00022842"/>
    </source>
</evidence>
<keyword evidence="5 12" id="KW-0808">Transferase</keyword>
<dbReference type="EC" id="2.5.1.10" evidence="3"/>
<dbReference type="PROSITE" id="PS00444">
    <property type="entry name" value="POLYPRENYL_SYNTHASE_2"/>
    <property type="match status" value="1"/>
</dbReference>
<comment type="similarity">
    <text evidence="2 12">Belongs to the FPP/GGPP synthase family.</text>
</comment>
<sequence length="289" mass="31312">MIETKAFLESVEMTMLTAISEQTNEEQLAESMRYSVEAGGKRIRPLLLASTYALYQKNVSQAVCQVAAAVELVHTYSLIHDDLPAMDNDDLRRGKPTNHKVFGEALAILAGDGLLTLAFQVLGQAELADDKKVACLTLLAQTAGTLGMVAGQAADIEAEGKQLSLEQLQGIHARKTGELIRFSVIAGGIIGGASAKEQAQLDSFARKLGLAFQIKDDLLDVLATTEELGKTAHRDSVLQKSTYPQLLGIQKAKDELTKQVNEARSIVQDFAEKGYQTDALEAMMEKFTL</sequence>
<dbReference type="GO" id="GO:0016114">
    <property type="term" value="P:terpenoid biosynthetic process"/>
    <property type="evidence" value="ECO:0007669"/>
    <property type="project" value="UniProtKB-ARBA"/>
</dbReference>
<evidence type="ECO:0000256" key="9">
    <source>
        <dbReference type="ARBA" id="ARBA00032380"/>
    </source>
</evidence>
<dbReference type="CDD" id="cd00685">
    <property type="entry name" value="Trans_IPPS_HT"/>
    <property type="match status" value="1"/>
</dbReference>
<reference evidence="13 14" key="1">
    <citation type="submission" date="2010-12" db="EMBL/GenBank/DDBJ databases">
        <authorList>
            <person name="Muzny D."/>
            <person name="Qin X."/>
            <person name="Deng J."/>
            <person name="Jiang H."/>
            <person name="Liu Y."/>
            <person name="Qu J."/>
            <person name="Song X.-Z."/>
            <person name="Zhang L."/>
            <person name="Thornton R."/>
            <person name="Coyle M."/>
            <person name="Francisco L."/>
            <person name="Jackson L."/>
            <person name="Javaid M."/>
            <person name="Korchina V."/>
            <person name="Kovar C."/>
            <person name="Mata R."/>
            <person name="Mathew T."/>
            <person name="Ngo R."/>
            <person name="Nguyen L."/>
            <person name="Nguyen N."/>
            <person name="Okwuonu G."/>
            <person name="Ongeri F."/>
            <person name="Pham C."/>
            <person name="Simmons D."/>
            <person name="Wilczek-Boney K."/>
            <person name="Hale W."/>
            <person name="Jakkamsetti A."/>
            <person name="Pham P."/>
            <person name="Ruth R."/>
            <person name="San Lucas F."/>
            <person name="Warren J."/>
            <person name="Zhang J."/>
            <person name="Zhao Z."/>
            <person name="Zhou C."/>
            <person name="Zhu D."/>
            <person name="Lee S."/>
            <person name="Bess C."/>
            <person name="Blankenburg K."/>
            <person name="Forbes L."/>
            <person name="Fu Q."/>
            <person name="Gubbala S."/>
            <person name="Hirani K."/>
            <person name="Jayaseelan J.C."/>
            <person name="Lara F."/>
            <person name="Munidasa M."/>
            <person name="Palculict T."/>
            <person name="Patil S."/>
            <person name="Pu L.-L."/>
            <person name="Saada N."/>
            <person name="Tang L."/>
            <person name="Weissenberger G."/>
            <person name="Zhu Y."/>
            <person name="Hemphill L."/>
            <person name="Shang Y."/>
            <person name="Youmans B."/>
            <person name="Ayvaz T."/>
            <person name="Ross M."/>
            <person name="Santibanez J."/>
            <person name="Aqrawi P."/>
            <person name="Gross S."/>
            <person name="Joshi V."/>
            <person name="Fowler G."/>
            <person name="Nazareth L."/>
            <person name="Reid J."/>
            <person name="Worley K."/>
            <person name="Petrosino J."/>
            <person name="Highlander S."/>
            <person name="Gibbs R."/>
        </authorList>
    </citation>
    <scope>NUCLEOTIDE SEQUENCE [LARGE SCALE GENOMIC DNA]</scope>
    <source>
        <strain evidence="14">DSM 15952 / CCUG 50447 / LMG 22039 / TP 1.5</strain>
    </source>
</reference>
<dbReference type="eggNOG" id="COG0142">
    <property type="taxonomic scope" value="Bacteria"/>
</dbReference>
<dbReference type="InterPro" id="IPR053378">
    <property type="entry name" value="Prenyl_diphosphate_synthase"/>
</dbReference>
<evidence type="ECO:0000256" key="3">
    <source>
        <dbReference type="ARBA" id="ARBA00012439"/>
    </source>
</evidence>
<dbReference type="AlphaFoldDB" id="E6LCK7"/>
<evidence type="ECO:0000256" key="4">
    <source>
        <dbReference type="ARBA" id="ARBA00015100"/>
    </source>
</evidence>
<dbReference type="InterPro" id="IPR008949">
    <property type="entry name" value="Isoprenoid_synthase_dom_sf"/>
</dbReference>
<dbReference type="GO" id="GO:0005737">
    <property type="term" value="C:cytoplasm"/>
    <property type="evidence" value="ECO:0007669"/>
    <property type="project" value="UniProtKB-ARBA"/>
</dbReference>
<evidence type="ECO:0000256" key="11">
    <source>
        <dbReference type="ARBA" id="ARBA00049399"/>
    </source>
</evidence>
<comment type="catalytic activity">
    <reaction evidence="11">
        <text>isopentenyl diphosphate + (2E)-geranyl diphosphate = (2E,6E)-farnesyl diphosphate + diphosphate</text>
        <dbReference type="Rhea" id="RHEA:19361"/>
        <dbReference type="ChEBI" id="CHEBI:33019"/>
        <dbReference type="ChEBI" id="CHEBI:58057"/>
        <dbReference type="ChEBI" id="CHEBI:128769"/>
        <dbReference type="ChEBI" id="CHEBI:175763"/>
        <dbReference type="EC" id="2.5.1.10"/>
    </reaction>
</comment>
<evidence type="ECO:0000313" key="13">
    <source>
        <dbReference type="EMBL" id="EFU75049.1"/>
    </source>
</evidence>
<keyword evidence="14" id="KW-1185">Reference proteome</keyword>
<proteinExistence type="inferred from homology"/>
<dbReference type="Gene3D" id="1.10.600.10">
    <property type="entry name" value="Farnesyl Diphosphate Synthase"/>
    <property type="match status" value="1"/>
</dbReference>
<keyword evidence="6" id="KW-0479">Metal-binding</keyword>
<dbReference type="RefSeq" id="WP_007207118.1">
    <property type="nucleotide sequence ID" value="NZ_GL622241.1"/>
</dbReference>
<evidence type="ECO:0000256" key="10">
    <source>
        <dbReference type="ARBA" id="ARBA00032873"/>
    </source>
</evidence>
<evidence type="ECO:0000256" key="5">
    <source>
        <dbReference type="ARBA" id="ARBA00022679"/>
    </source>
</evidence>
<evidence type="ECO:0000313" key="14">
    <source>
        <dbReference type="Proteomes" id="UP000010296"/>
    </source>
</evidence>
<name>E6LCK7_ENTI1</name>
<dbReference type="NCBIfam" id="NF045485">
    <property type="entry name" value="FPPsyn"/>
    <property type="match status" value="1"/>
</dbReference>
<dbReference type="SFLD" id="SFLDG01017">
    <property type="entry name" value="Polyprenyl_Transferase_Like"/>
    <property type="match status" value="1"/>
</dbReference>
<dbReference type="Pfam" id="PF00348">
    <property type="entry name" value="polyprenyl_synt"/>
    <property type="match status" value="1"/>
</dbReference>
<evidence type="ECO:0000256" key="12">
    <source>
        <dbReference type="RuleBase" id="RU004466"/>
    </source>
</evidence>
<protein>
    <recommendedName>
        <fullName evidence="4">Farnesyl diphosphate synthase</fullName>
        <ecNumber evidence="3">2.5.1.10</ecNumber>
    </recommendedName>
    <alternativeName>
        <fullName evidence="10">(2E,6E)-farnesyl diphosphate synthase</fullName>
    </alternativeName>
    <alternativeName>
        <fullName evidence="9">Geranyltranstransferase</fullName>
    </alternativeName>
</protein>
<gene>
    <name evidence="13" type="primary">ispA</name>
    <name evidence="13" type="ORF">HMPREF9088_0097</name>
</gene>
<dbReference type="EMBL" id="AEPV01000003">
    <property type="protein sequence ID" value="EFU75049.1"/>
    <property type="molecule type" value="Genomic_DNA"/>
</dbReference>